<evidence type="ECO:0000313" key="3">
    <source>
        <dbReference type="Proteomes" id="UP001159363"/>
    </source>
</evidence>
<comment type="caution">
    <text evidence="2">The sequence shown here is derived from an EMBL/GenBank/DDBJ whole genome shotgun (WGS) entry which is preliminary data.</text>
</comment>
<dbReference type="EMBL" id="JARBHB010000002">
    <property type="protein sequence ID" value="KAJ8892849.1"/>
    <property type="molecule type" value="Genomic_DNA"/>
</dbReference>
<organism evidence="2 3">
    <name type="scientific">Dryococelus australis</name>
    <dbReference type="NCBI Taxonomy" id="614101"/>
    <lineage>
        <taxon>Eukaryota</taxon>
        <taxon>Metazoa</taxon>
        <taxon>Ecdysozoa</taxon>
        <taxon>Arthropoda</taxon>
        <taxon>Hexapoda</taxon>
        <taxon>Insecta</taxon>
        <taxon>Pterygota</taxon>
        <taxon>Neoptera</taxon>
        <taxon>Polyneoptera</taxon>
        <taxon>Phasmatodea</taxon>
        <taxon>Verophasmatodea</taxon>
        <taxon>Anareolatae</taxon>
        <taxon>Phasmatidae</taxon>
        <taxon>Eurycanthinae</taxon>
        <taxon>Dryococelus</taxon>
    </lineage>
</organism>
<feature type="region of interest" description="Disordered" evidence="1">
    <location>
        <begin position="1"/>
        <end position="30"/>
    </location>
</feature>
<accession>A0ABQ9I865</accession>
<protein>
    <submittedName>
        <fullName evidence="2">Uncharacterized protein</fullName>
    </submittedName>
</protein>
<keyword evidence="3" id="KW-1185">Reference proteome</keyword>
<evidence type="ECO:0000256" key="1">
    <source>
        <dbReference type="SAM" id="MobiDB-lite"/>
    </source>
</evidence>
<feature type="compositionally biased region" description="Basic and acidic residues" evidence="1">
    <location>
        <begin position="1"/>
        <end position="19"/>
    </location>
</feature>
<gene>
    <name evidence="2" type="ORF">PR048_005430</name>
</gene>
<evidence type="ECO:0000313" key="2">
    <source>
        <dbReference type="EMBL" id="KAJ8892849.1"/>
    </source>
</evidence>
<dbReference type="Proteomes" id="UP001159363">
    <property type="component" value="Chromosome 2"/>
</dbReference>
<name>A0ABQ9I865_9NEOP</name>
<proteinExistence type="predicted"/>
<reference evidence="2 3" key="1">
    <citation type="submission" date="2023-02" db="EMBL/GenBank/DDBJ databases">
        <title>LHISI_Scaffold_Assembly.</title>
        <authorList>
            <person name="Stuart O.P."/>
            <person name="Cleave R."/>
            <person name="Magrath M.J.L."/>
            <person name="Mikheyev A.S."/>
        </authorList>
    </citation>
    <scope>NUCLEOTIDE SEQUENCE [LARGE SCALE GENOMIC DNA]</scope>
    <source>
        <strain evidence="2">Daus_M_001</strain>
        <tissue evidence="2">Leg muscle</tissue>
    </source>
</reference>
<sequence length="125" mass="14817">MDQRRNVRAGKREFPEKTRRPATPSEAARKAQTLGPRDFLLRHNFCVWFLQQTALEPEFPEFRLLTDEFSFICHCVYNSHTENLYVTIATFQEERFPVNIWAGIVHDHLEGPYLLPARHVYTVFH</sequence>